<keyword evidence="9" id="KW-1015">Disulfide bond</keyword>
<dbReference type="EC" id="1.17.4.1" evidence="13"/>
<evidence type="ECO:0000256" key="2">
    <source>
        <dbReference type="ARBA" id="ARBA00007405"/>
    </source>
</evidence>
<dbReference type="UniPathway" id="UPA00326"/>
<dbReference type="InterPro" id="IPR050862">
    <property type="entry name" value="RdRp_reductase_class-2"/>
</dbReference>
<evidence type="ECO:0000256" key="6">
    <source>
        <dbReference type="ARBA" id="ARBA00022840"/>
    </source>
</evidence>
<dbReference type="Gene3D" id="3.20.70.20">
    <property type="match status" value="2"/>
</dbReference>
<comment type="function">
    <text evidence="13">Catalyzes the reduction of ribonucleotides to deoxyribonucleotides. May function to provide a pool of deoxyribonucleotide precursors for DNA repair during oxygen limitation and/or for immediate growth after restoration of oxygen.</text>
</comment>
<dbReference type="GO" id="GO:0004748">
    <property type="term" value="F:ribonucleoside-diphosphate reductase activity, thioredoxin disulfide as acceptor"/>
    <property type="evidence" value="ECO:0007669"/>
    <property type="project" value="UniProtKB-EC"/>
</dbReference>
<proteinExistence type="inferred from homology"/>
<comment type="catalytic activity">
    <reaction evidence="11 13">
        <text>a 2'-deoxyribonucleoside 5'-diphosphate + [thioredoxin]-disulfide + H2O = a ribonucleoside 5'-diphosphate + [thioredoxin]-dithiol</text>
        <dbReference type="Rhea" id="RHEA:23252"/>
        <dbReference type="Rhea" id="RHEA-COMP:10698"/>
        <dbReference type="Rhea" id="RHEA-COMP:10700"/>
        <dbReference type="ChEBI" id="CHEBI:15377"/>
        <dbReference type="ChEBI" id="CHEBI:29950"/>
        <dbReference type="ChEBI" id="CHEBI:50058"/>
        <dbReference type="ChEBI" id="CHEBI:57930"/>
        <dbReference type="ChEBI" id="CHEBI:73316"/>
        <dbReference type="EC" id="1.17.4.1"/>
    </reaction>
</comment>
<dbReference type="GO" id="GO:0031419">
    <property type="term" value="F:cobalamin binding"/>
    <property type="evidence" value="ECO:0007669"/>
    <property type="project" value="UniProtKB-KW"/>
</dbReference>
<keyword evidence="5 12" id="KW-0547">Nucleotide-binding</keyword>
<dbReference type="PROSITE" id="PS51161">
    <property type="entry name" value="ATP_CONE"/>
    <property type="match status" value="1"/>
</dbReference>
<comment type="caution">
    <text evidence="15">The sequence shown here is derived from an EMBL/GenBank/DDBJ whole genome shotgun (WGS) entry which is preliminary data.</text>
</comment>
<evidence type="ECO:0000256" key="10">
    <source>
        <dbReference type="ARBA" id="ARBA00023285"/>
    </source>
</evidence>
<dbReference type="InterPro" id="IPR005144">
    <property type="entry name" value="ATP-cone_dom"/>
</dbReference>
<feature type="domain" description="ATP-cone" evidence="14">
    <location>
        <begin position="4"/>
        <end position="99"/>
    </location>
</feature>
<reference evidence="15 16" key="1">
    <citation type="journal article" date="2016" name="Nat. Commun.">
        <title>Thousands of microbial genomes shed light on interconnected biogeochemical processes in an aquifer system.</title>
        <authorList>
            <person name="Anantharaman K."/>
            <person name="Brown C.T."/>
            <person name="Hug L.A."/>
            <person name="Sharon I."/>
            <person name="Castelle C.J."/>
            <person name="Probst A.J."/>
            <person name="Thomas B.C."/>
            <person name="Singh A."/>
            <person name="Wilkins M.J."/>
            <person name="Karaoz U."/>
            <person name="Brodie E.L."/>
            <person name="Williams K.H."/>
            <person name="Hubbard S.S."/>
            <person name="Banfield J.F."/>
        </authorList>
    </citation>
    <scope>NUCLEOTIDE SEQUENCE [LARGE SCALE GENOMIC DNA]</scope>
</reference>
<evidence type="ECO:0000256" key="13">
    <source>
        <dbReference type="RuleBase" id="RU364064"/>
    </source>
</evidence>
<evidence type="ECO:0000256" key="7">
    <source>
        <dbReference type="ARBA" id="ARBA00023002"/>
    </source>
</evidence>
<dbReference type="GO" id="GO:0009263">
    <property type="term" value="P:deoxyribonucleotide biosynthetic process"/>
    <property type="evidence" value="ECO:0007669"/>
    <property type="project" value="UniProtKB-KW"/>
</dbReference>
<evidence type="ECO:0000256" key="4">
    <source>
        <dbReference type="ARBA" id="ARBA00022634"/>
    </source>
</evidence>
<accession>A0A1G2LU58</accession>
<dbReference type="Pfam" id="PF03477">
    <property type="entry name" value="ATP-cone"/>
    <property type="match status" value="1"/>
</dbReference>
<comment type="similarity">
    <text evidence="2 13">Belongs to the ribonucleoside diphosphate reductase class-2 family.</text>
</comment>
<dbReference type="Pfam" id="PF00317">
    <property type="entry name" value="Ribonuc_red_lgN"/>
    <property type="match status" value="1"/>
</dbReference>
<dbReference type="GO" id="GO:0005524">
    <property type="term" value="F:ATP binding"/>
    <property type="evidence" value="ECO:0007669"/>
    <property type="project" value="UniProtKB-UniRule"/>
</dbReference>
<comment type="cofactor">
    <cofactor evidence="1 13">
        <name>adenosylcob(III)alamin</name>
        <dbReference type="ChEBI" id="CHEBI:18408"/>
    </cofactor>
</comment>
<dbReference type="SUPFAM" id="SSF48168">
    <property type="entry name" value="R1 subunit of ribonucleotide reductase, N-terminal domain"/>
    <property type="match status" value="1"/>
</dbReference>
<evidence type="ECO:0000313" key="16">
    <source>
        <dbReference type="Proteomes" id="UP000178302"/>
    </source>
</evidence>
<protein>
    <recommendedName>
        <fullName evidence="13">Vitamin B12-dependent ribonucleotide reductase</fullName>
        <ecNumber evidence="13">1.17.4.1</ecNumber>
    </recommendedName>
</protein>
<evidence type="ECO:0000256" key="9">
    <source>
        <dbReference type="ARBA" id="ARBA00023157"/>
    </source>
</evidence>
<dbReference type="PANTHER" id="PTHR43371">
    <property type="entry name" value="VITAMIN B12-DEPENDENT RIBONUCLEOTIDE REDUCTASE"/>
    <property type="match status" value="1"/>
</dbReference>
<dbReference type="InterPro" id="IPR000788">
    <property type="entry name" value="RNR_lg_C"/>
</dbReference>
<keyword evidence="6 12" id="KW-0067">ATP-binding</keyword>
<evidence type="ECO:0000256" key="8">
    <source>
        <dbReference type="ARBA" id="ARBA00023116"/>
    </source>
</evidence>
<organism evidence="15 16">
    <name type="scientific">Candidatus Tagabacteria bacterium RIFCSPLOWO2_01_FULL_39_11</name>
    <dbReference type="NCBI Taxonomy" id="1802295"/>
    <lineage>
        <taxon>Bacteria</taxon>
        <taxon>Candidatus Tagaibacteriota</taxon>
    </lineage>
</organism>
<gene>
    <name evidence="15" type="ORF">A2909_01180</name>
</gene>
<dbReference type="EMBL" id="MHQZ01000010">
    <property type="protein sequence ID" value="OHA14412.1"/>
    <property type="molecule type" value="Genomic_DNA"/>
</dbReference>
<keyword evidence="3 13" id="KW-0846">Cobalamin</keyword>
<evidence type="ECO:0000256" key="12">
    <source>
        <dbReference type="PROSITE-ProRule" id="PRU00492"/>
    </source>
</evidence>
<dbReference type="SUPFAM" id="SSF51998">
    <property type="entry name" value="PFL-like glycyl radical enzymes"/>
    <property type="match status" value="1"/>
</dbReference>
<evidence type="ECO:0000256" key="3">
    <source>
        <dbReference type="ARBA" id="ARBA00022628"/>
    </source>
</evidence>
<dbReference type="InterPro" id="IPR008926">
    <property type="entry name" value="RNR_R1-su_N"/>
</dbReference>
<evidence type="ECO:0000256" key="5">
    <source>
        <dbReference type="ARBA" id="ARBA00022741"/>
    </source>
</evidence>
<evidence type="ECO:0000256" key="1">
    <source>
        <dbReference type="ARBA" id="ARBA00001922"/>
    </source>
</evidence>
<dbReference type="PANTHER" id="PTHR43371:SF1">
    <property type="entry name" value="RIBONUCLEOSIDE-DIPHOSPHATE REDUCTASE"/>
    <property type="match status" value="1"/>
</dbReference>
<dbReference type="PRINTS" id="PR01183">
    <property type="entry name" value="RIBORDTASEM1"/>
</dbReference>
<dbReference type="InterPro" id="IPR013509">
    <property type="entry name" value="RNR_lsu_N"/>
</dbReference>
<sequence>MVIKQIKKRDGRIAPFDKERIINALFKAFEASGEKDGDKSIALTETVIEKLIQKYRKTPKKIPAIEEIQDLVEETLIENGYAKVAKTYILYRQKRAEIRKEKQIVLDKEEIDDVDKLFDLNALRVLRSRYLKKDSNDRVIESPKELFLRVAIHAALTDIIYDEKVFKFKELKDVSFEGRKEDLIDMEKASFYEGKLKIGKYFLNRFHIQGLHRAYLRFRHLGMIKVSWEKLIGMLKKNKFSKYEETIDDFYNVMVKRRFLPNTPALANFGNYLGMGSACFALDVDDSIDSIMDTLKNAAIIFKSGGGLGYNFSKLRPKGDFIKTTGGTSSGPLSFMRLFDTMTEVVKQGGIRRGANMGIMNSSHPDIEDFITIKEGNKALRNFNISVLITPDFWEYYKADKPYPLVNPKTGKIVNTISSRYLFEKIVYQAWESAEPGVIFHDHLNKHNPFLKHLGPIVTTNPCGELPLYSSESCNLGSINLWSFIKHDNHEGKRFFDWQELENTVKIASRFLDNVIDINFFPLTSIEEMTMKTRKIGLGIMGVGDLLFDLEVQFDSQKGREMMEKIMEFINYHSKIESIEMAKHRGKFPYYEKSFYPEEKLPFSGFYDKNSWSLDWSKVVSGIKKYGIRNSVTTVIAPTGSISMIAGCSSGIEPVYSLIFQKNVAVGSFYYVDSVFESRMLREGLFDEDLIKDVVKDNGSLQNIPYIPPKLKKVFVTAHDISPEDHIRTLAAFQKWVDSSISKTNNFPANATAEYMKKSYMLAYELGCKDVTVFRDKSIKDQVLIGGAAKTTEKKSDKIKDHHLMRVKDEKAEGPAIYKDPAAVMNNDGASNNGELSAKGKITKCPNCSTDLSFKEGCASCPICGWGLCV</sequence>
<evidence type="ECO:0000256" key="11">
    <source>
        <dbReference type="ARBA" id="ARBA00047754"/>
    </source>
</evidence>
<evidence type="ECO:0000259" key="14">
    <source>
        <dbReference type="PROSITE" id="PS51161"/>
    </source>
</evidence>
<dbReference type="NCBIfam" id="TIGR02504">
    <property type="entry name" value="NrdJ_Z"/>
    <property type="match status" value="1"/>
</dbReference>
<dbReference type="InterPro" id="IPR013344">
    <property type="entry name" value="RNR_NrdJ/NrdZ"/>
</dbReference>
<dbReference type="CDD" id="cd02888">
    <property type="entry name" value="RNR_II_dimer"/>
    <property type="match status" value="1"/>
</dbReference>
<evidence type="ECO:0000313" key="15">
    <source>
        <dbReference type="EMBL" id="OHA14412.1"/>
    </source>
</evidence>
<dbReference type="GO" id="GO:0071897">
    <property type="term" value="P:DNA biosynthetic process"/>
    <property type="evidence" value="ECO:0007669"/>
    <property type="project" value="UniProtKB-KW"/>
</dbReference>
<keyword evidence="7 13" id="KW-0560">Oxidoreductase</keyword>
<dbReference type="Proteomes" id="UP000178302">
    <property type="component" value="Unassembled WGS sequence"/>
</dbReference>
<keyword evidence="10 13" id="KW-0170">Cobalt</keyword>
<name>A0A1G2LU58_9BACT</name>
<keyword evidence="8" id="KW-0215">Deoxyribonucleotide synthesis</keyword>
<keyword evidence="4 13" id="KW-0237">DNA synthesis</keyword>
<dbReference type="Pfam" id="PF02867">
    <property type="entry name" value="Ribonuc_red_lgC"/>
    <property type="match status" value="1"/>
</dbReference>
<dbReference type="AlphaFoldDB" id="A0A1G2LU58"/>